<dbReference type="SUPFAM" id="SSF48452">
    <property type="entry name" value="TPR-like"/>
    <property type="match status" value="1"/>
</dbReference>
<dbReference type="Gene3D" id="1.25.40.10">
    <property type="entry name" value="Tetratricopeptide repeat domain"/>
    <property type="match status" value="1"/>
</dbReference>
<gene>
    <name evidence="3" type="ORF">KFE25_000063</name>
</gene>
<dbReference type="Proteomes" id="UP000751190">
    <property type="component" value="Unassembled WGS sequence"/>
</dbReference>
<feature type="compositionally biased region" description="Low complexity" evidence="2">
    <location>
        <begin position="1"/>
        <end position="18"/>
    </location>
</feature>
<evidence type="ECO:0000313" key="4">
    <source>
        <dbReference type="Proteomes" id="UP000751190"/>
    </source>
</evidence>
<evidence type="ECO:0000256" key="1">
    <source>
        <dbReference type="SAM" id="Coils"/>
    </source>
</evidence>
<evidence type="ECO:0000313" key="3">
    <source>
        <dbReference type="EMBL" id="KAG8463895.1"/>
    </source>
</evidence>
<proteinExistence type="predicted"/>
<comment type="caution">
    <text evidence="3">The sequence shown here is derived from an EMBL/GenBank/DDBJ whole genome shotgun (WGS) entry which is preliminary data.</text>
</comment>
<reference evidence="3" key="1">
    <citation type="submission" date="2021-05" db="EMBL/GenBank/DDBJ databases">
        <title>The genome of the haptophyte Pavlova lutheri (Diacronema luteri, Pavlovales) - a model for lipid biosynthesis in eukaryotic algae.</title>
        <authorList>
            <person name="Hulatt C.J."/>
            <person name="Posewitz M.C."/>
        </authorList>
    </citation>
    <scope>NUCLEOTIDE SEQUENCE</scope>
    <source>
        <strain evidence="3">NIVA-4/92</strain>
    </source>
</reference>
<evidence type="ECO:0000256" key="2">
    <source>
        <dbReference type="SAM" id="MobiDB-lite"/>
    </source>
</evidence>
<sequence>MAVIEEVVESAPSSSDSAPGGKLAEGREQEMAGAPVSDDADDLEAIEPEYDMLKAQDAKALGNSHYSAADWQLAADAYTEAIMWAPPEAEEKAVYHCNRAACYVKLGQWDAVVDDCTSALEAQPRYVKALSRRMQAFEALDKPTEALGDARLLAEIESTAAARATVSRLEKVEAEKLEREKEEMMGKLKDLGNMFLGNFGLSVNNFKATKDESTGSYNISYDPNA</sequence>
<dbReference type="InterPro" id="IPR052769">
    <property type="entry name" value="TPR_domain_protein"/>
</dbReference>
<keyword evidence="1" id="KW-0175">Coiled coil</keyword>
<dbReference type="SMART" id="SM00028">
    <property type="entry name" value="TPR"/>
    <property type="match status" value="2"/>
</dbReference>
<name>A0A8J6CBN9_DIALT</name>
<keyword evidence="4" id="KW-1185">Reference proteome</keyword>
<dbReference type="AlphaFoldDB" id="A0A8J6CBN9"/>
<organism evidence="3 4">
    <name type="scientific">Diacronema lutheri</name>
    <name type="common">Unicellular marine alga</name>
    <name type="synonym">Monochrysis lutheri</name>
    <dbReference type="NCBI Taxonomy" id="2081491"/>
    <lineage>
        <taxon>Eukaryota</taxon>
        <taxon>Haptista</taxon>
        <taxon>Haptophyta</taxon>
        <taxon>Pavlovophyceae</taxon>
        <taxon>Pavlovales</taxon>
        <taxon>Pavlovaceae</taxon>
        <taxon>Diacronema</taxon>
    </lineage>
</organism>
<dbReference type="PANTHER" id="PTHR46014:SF1">
    <property type="entry name" value="TETRATRICOPEPTIDE REPEAT PROTEIN 1"/>
    <property type="match status" value="1"/>
</dbReference>
<dbReference type="InterPro" id="IPR019734">
    <property type="entry name" value="TPR_rpt"/>
</dbReference>
<dbReference type="OMA" id="KSAIDDC"/>
<dbReference type="PANTHER" id="PTHR46014">
    <property type="entry name" value="TETRATRICOPEPTIDE REPEAT PROTEIN 1"/>
    <property type="match status" value="1"/>
</dbReference>
<accession>A0A8J6CBN9</accession>
<protein>
    <submittedName>
        <fullName evidence="3">Uncharacterized protein</fullName>
    </submittedName>
</protein>
<dbReference type="OrthoDB" id="1872379at2759"/>
<dbReference type="InterPro" id="IPR011990">
    <property type="entry name" value="TPR-like_helical_dom_sf"/>
</dbReference>
<dbReference type="EMBL" id="JAGTXO010000014">
    <property type="protein sequence ID" value="KAG8463895.1"/>
    <property type="molecule type" value="Genomic_DNA"/>
</dbReference>
<feature type="coiled-coil region" evidence="1">
    <location>
        <begin position="167"/>
        <end position="194"/>
    </location>
</feature>
<feature type="region of interest" description="Disordered" evidence="2">
    <location>
        <begin position="1"/>
        <end position="42"/>
    </location>
</feature>